<dbReference type="GO" id="GO:0006635">
    <property type="term" value="P:fatty acid beta-oxidation"/>
    <property type="evidence" value="ECO:0007669"/>
    <property type="project" value="TreeGrafter"/>
</dbReference>
<dbReference type="SUPFAM" id="SSF52096">
    <property type="entry name" value="ClpP/crotonase"/>
    <property type="match status" value="1"/>
</dbReference>
<evidence type="ECO:0000313" key="3">
    <source>
        <dbReference type="Proteomes" id="UP000320857"/>
    </source>
</evidence>
<dbReference type="RefSeq" id="WP_143646740.1">
    <property type="nucleotide sequence ID" value="NZ_JABJXA010000009.1"/>
</dbReference>
<dbReference type="CDD" id="cd06558">
    <property type="entry name" value="crotonase-like"/>
    <property type="match status" value="1"/>
</dbReference>
<keyword evidence="3" id="KW-1185">Reference proteome</keyword>
<organism evidence="2 3">
    <name type="scientific">Streptomyces alkaliterrae</name>
    <dbReference type="NCBI Taxonomy" id="2213162"/>
    <lineage>
        <taxon>Bacteria</taxon>
        <taxon>Bacillati</taxon>
        <taxon>Actinomycetota</taxon>
        <taxon>Actinomycetes</taxon>
        <taxon>Kitasatosporales</taxon>
        <taxon>Streptomycetaceae</taxon>
        <taxon>Streptomyces</taxon>
    </lineage>
</organism>
<reference evidence="2 3" key="1">
    <citation type="submission" date="2019-10" db="EMBL/GenBank/DDBJ databases">
        <title>Streptomyces sp. nov., a novel actinobacterium isolated from alkaline environment.</title>
        <authorList>
            <person name="Golinska P."/>
        </authorList>
    </citation>
    <scope>NUCLEOTIDE SEQUENCE [LARGE SCALE GENOMIC DNA]</scope>
    <source>
        <strain evidence="2 3">OF1</strain>
    </source>
</reference>
<proteinExistence type="predicted"/>
<keyword evidence="2" id="KW-0413">Isomerase</keyword>
<protein>
    <submittedName>
        <fullName evidence="2">Enoyl-CoA hydratase/isomerase family protein</fullName>
    </submittedName>
</protein>
<reference evidence="4" key="2">
    <citation type="submission" date="2020-05" db="EMBL/GenBank/DDBJ databases">
        <title>Classification of alakaliphilic streptomycetes isolated from an alkaline soil next to Lonar Crater, India and a proposal for the recognition of Streptomyces alkaliterrae sp. nov.</title>
        <authorList>
            <person name="Golinska P."/>
        </authorList>
    </citation>
    <scope>NUCLEOTIDE SEQUENCE [LARGE SCALE GENOMIC DNA]</scope>
    <source>
        <strain evidence="4">OF8</strain>
    </source>
</reference>
<dbReference type="PANTHER" id="PTHR11941:SF54">
    <property type="entry name" value="ENOYL-COA HYDRATASE, MITOCHONDRIAL"/>
    <property type="match status" value="1"/>
</dbReference>
<accession>A0A5P0YPA5</accession>
<evidence type="ECO:0000313" key="1">
    <source>
        <dbReference type="EMBL" id="MBB1257772.1"/>
    </source>
</evidence>
<dbReference type="InterPro" id="IPR001753">
    <property type="entry name" value="Enoyl-CoA_hydra/iso"/>
</dbReference>
<dbReference type="AlphaFoldDB" id="A0A5P0YPA5"/>
<dbReference type="EMBL" id="JABJXA010000009">
    <property type="protein sequence ID" value="MBB1257772.1"/>
    <property type="molecule type" value="Genomic_DNA"/>
</dbReference>
<dbReference type="Gene3D" id="1.20.58.1300">
    <property type="match status" value="1"/>
</dbReference>
<dbReference type="InterPro" id="IPR029045">
    <property type="entry name" value="ClpP/crotonase-like_dom_sf"/>
</dbReference>
<dbReference type="EMBL" id="VJYK02000032">
    <property type="protein sequence ID" value="MQS01262.1"/>
    <property type="molecule type" value="Genomic_DNA"/>
</dbReference>
<dbReference type="OrthoDB" id="7337390at2"/>
<reference evidence="1" key="3">
    <citation type="journal article" name="Syst. Appl. Microbiol.">
        <title>Streptomyces alkaliterrae sp. nov., isolated from an alkaline soil, and emended descriptions of Streptomyces alkaliphilus, Streptomyces calidiresistens and Streptomyces durbertensis.</title>
        <authorList>
            <person name="Swiecimska M."/>
            <person name="Golinska P."/>
            <person name="Nouioui I."/>
            <person name="Wypij M."/>
            <person name="Rai M."/>
            <person name="Sangal V."/>
            <person name="Goodfellow M."/>
        </authorList>
    </citation>
    <scope>NUCLEOTIDE SEQUENCE</scope>
    <source>
        <strain evidence="1">OF8</strain>
    </source>
</reference>
<name>A0A5P0YPA5_9ACTN</name>
<dbReference type="Pfam" id="PF00378">
    <property type="entry name" value="ECH_1"/>
    <property type="match status" value="1"/>
</dbReference>
<dbReference type="GO" id="GO:0016853">
    <property type="term" value="F:isomerase activity"/>
    <property type="evidence" value="ECO:0007669"/>
    <property type="project" value="UniProtKB-KW"/>
</dbReference>
<dbReference type="Proteomes" id="UP000320857">
    <property type="component" value="Unassembled WGS sequence"/>
</dbReference>
<gene>
    <name evidence="2" type="ORF">FNX44_005120</name>
    <name evidence="1" type="ORF">H3147_02860</name>
</gene>
<evidence type="ECO:0000313" key="4">
    <source>
        <dbReference type="Proteomes" id="UP000517765"/>
    </source>
</evidence>
<sequence length="443" mass="48763">MTATDTAGAADREAVPELRGDYTADAAATAAFLASVEDRVDTEGGTDRPPTHDPLRVAARLARRRFVERHADRLHTELTDGRRAFPRLDDLAAAAAREVPGLAPTKEQLEAERQRPQREKVGREIDHGILFWGLLRSPLAGRHLMEAMRRPTPRALAALSGFRATGRADLTTVTVERRGGIGEVTVNNAAFLNAEDDLLVGALETAVDLVLLDDSIRVGVMRGAPMTHPRYTGRRVFSAGINLTRLYQGQISLIDFFLTRELGYIHKIQRGLSVPDDGRDWWPEPVEKPWIAAVDTFAIGGGAQICLVFDRVIATDEAYFTLPALREGIIPGAANLRLPRVAGGRLSRQAIYADRRIDAASPEGRLLCDETVPHTGMASAIEAAADGLAAPAVINNRRVLHAHEEPEEELRCYLARYAVEQSRRLHSPDLVENLERTWISRSR</sequence>
<dbReference type="PANTHER" id="PTHR11941">
    <property type="entry name" value="ENOYL-COA HYDRATASE-RELATED"/>
    <property type="match status" value="1"/>
</dbReference>
<dbReference type="Proteomes" id="UP000517765">
    <property type="component" value="Unassembled WGS sequence"/>
</dbReference>
<dbReference type="Gene3D" id="3.90.226.10">
    <property type="entry name" value="2-enoyl-CoA Hydratase, Chain A, domain 1"/>
    <property type="match status" value="1"/>
</dbReference>
<comment type="caution">
    <text evidence="2">The sequence shown here is derived from an EMBL/GenBank/DDBJ whole genome shotgun (WGS) entry which is preliminary data.</text>
</comment>
<evidence type="ECO:0000313" key="2">
    <source>
        <dbReference type="EMBL" id="MQS01262.1"/>
    </source>
</evidence>